<evidence type="ECO:0000256" key="9">
    <source>
        <dbReference type="RuleBase" id="RU368027"/>
    </source>
</evidence>
<dbReference type="EMBL" id="JBEVYD010000008">
    <property type="protein sequence ID" value="KAL3231034.1"/>
    <property type="molecule type" value="Genomic_DNA"/>
</dbReference>
<comment type="subunit">
    <text evidence="9">Associates with 90S and pre-40S pre-ribosomal particles.</text>
</comment>
<evidence type="ECO:0000256" key="3">
    <source>
        <dbReference type="ARBA" id="ARBA00022517"/>
    </source>
</evidence>
<protein>
    <recommendedName>
        <fullName evidence="9">rRNA biogenesis protein RRP36</fullName>
    </recommendedName>
</protein>
<evidence type="ECO:0000256" key="5">
    <source>
        <dbReference type="ARBA" id="ARBA00023054"/>
    </source>
</evidence>
<accession>A0ABR4NRZ7</accession>
<dbReference type="Pfam" id="PF06102">
    <property type="entry name" value="RRP36"/>
    <property type="match status" value="1"/>
</dbReference>
<keyword evidence="5" id="KW-0175">Coiled coil</keyword>
<gene>
    <name evidence="11" type="ORF">RNJ44_00673</name>
</gene>
<evidence type="ECO:0000256" key="2">
    <source>
        <dbReference type="ARBA" id="ARBA00009418"/>
    </source>
</evidence>
<evidence type="ECO:0000256" key="1">
    <source>
        <dbReference type="ARBA" id="ARBA00004604"/>
    </source>
</evidence>
<feature type="compositionally biased region" description="Acidic residues" evidence="10">
    <location>
        <begin position="99"/>
        <end position="125"/>
    </location>
</feature>
<keyword evidence="12" id="KW-1185">Reference proteome</keyword>
<evidence type="ECO:0000256" key="10">
    <source>
        <dbReference type="SAM" id="MobiDB-lite"/>
    </source>
</evidence>
<comment type="function">
    <text evidence="8 9">Component of the 90S pre-ribosome involved in the maturation of rRNAs. Required for early cleavages of the pre-RNAs in the 40S ribosomal subunit maturation pathway.</text>
</comment>
<evidence type="ECO:0000256" key="6">
    <source>
        <dbReference type="ARBA" id="ARBA00023242"/>
    </source>
</evidence>
<feature type="compositionally biased region" description="Basic residues" evidence="10">
    <location>
        <begin position="130"/>
        <end position="140"/>
    </location>
</feature>
<organism evidence="11 12">
    <name type="scientific">Nakaseomyces bracarensis</name>
    <dbReference type="NCBI Taxonomy" id="273131"/>
    <lineage>
        <taxon>Eukaryota</taxon>
        <taxon>Fungi</taxon>
        <taxon>Dikarya</taxon>
        <taxon>Ascomycota</taxon>
        <taxon>Saccharomycotina</taxon>
        <taxon>Saccharomycetes</taxon>
        <taxon>Saccharomycetales</taxon>
        <taxon>Saccharomycetaceae</taxon>
        <taxon>Nakaseomyces</taxon>
    </lineage>
</organism>
<keyword evidence="6 9" id="KW-0539">Nucleus</keyword>
<dbReference type="InterPro" id="IPR009292">
    <property type="entry name" value="RRP36"/>
</dbReference>
<evidence type="ECO:0000256" key="8">
    <source>
        <dbReference type="ARBA" id="ARBA00025053"/>
    </source>
</evidence>
<reference evidence="11 12" key="1">
    <citation type="submission" date="2024-05" db="EMBL/GenBank/DDBJ databases">
        <title>Long read based assembly of the Candida bracarensis genome reveals expanded adhesin content.</title>
        <authorList>
            <person name="Marcet-Houben M."/>
            <person name="Ksiezopolska E."/>
            <person name="Gabaldon T."/>
        </authorList>
    </citation>
    <scope>NUCLEOTIDE SEQUENCE [LARGE SCALE GENOMIC DNA]</scope>
    <source>
        <strain evidence="11 12">CBM6</strain>
    </source>
</reference>
<comment type="subcellular location">
    <subcellularLocation>
        <location evidence="1 9">Nucleus</location>
        <location evidence="1 9">Nucleolus</location>
    </subcellularLocation>
</comment>
<evidence type="ECO:0000313" key="11">
    <source>
        <dbReference type="EMBL" id="KAL3231034.1"/>
    </source>
</evidence>
<feature type="compositionally biased region" description="Basic and acidic residues" evidence="10">
    <location>
        <begin position="57"/>
        <end position="73"/>
    </location>
</feature>
<evidence type="ECO:0000256" key="4">
    <source>
        <dbReference type="ARBA" id="ARBA00022552"/>
    </source>
</evidence>
<keyword evidence="7 9" id="KW-0687">Ribonucleoprotein</keyword>
<proteinExistence type="inferred from homology"/>
<comment type="similarity">
    <text evidence="2 9">Belongs to the RRP36 family.</text>
</comment>
<keyword evidence="3 9" id="KW-0690">Ribosome biogenesis</keyword>
<feature type="compositionally biased region" description="Basic and acidic residues" evidence="10">
    <location>
        <begin position="83"/>
        <end position="98"/>
    </location>
</feature>
<evidence type="ECO:0000256" key="7">
    <source>
        <dbReference type="ARBA" id="ARBA00023274"/>
    </source>
</evidence>
<dbReference type="Proteomes" id="UP001623330">
    <property type="component" value="Unassembled WGS sequence"/>
</dbReference>
<sequence>MSFYFKKIRPTYADDDEEDSASEDLEAILSKRTNRDDKQSGSDEDEEIKTISFGSLKKADKQLEEEEKKERVRDTKKKPRTIKRQEPEQVAKSYKEEQFESDSESENDSSSDEDGGAFFEEDEEEGYRKGGNKSKKRRKHAPTEQSSKKRVSKIREIPGLQVQKQVKSGIYQDVRFTKATGEATDFCTIRKRYQFLDEYREKEIAEMERLLKDSKFVNKISDYEREEMENRVRSMKSRLQSVRNRETEQKIIKDYEAELNTGNKSRFHLKKSEKRKVIQKWKFDHMKTKQREKVMERKRKKKLGKEFKQFEFHKR</sequence>
<evidence type="ECO:0000313" key="12">
    <source>
        <dbReference type="Proteomes" id="UP001623330"/>
    </source>
</evidence>
<feature type="compositionally biased region" description="Acidic residues" evidence="10">
    <location>
        <begin position="13"/>
        <end position="26"/>
    </location>
</feature>
<feature type="region of interest" description="Disordered" evidence="10">
    <location>
        <begin position="1"/>
        <end position="157"/>
    </location>
</feature>
<comment type="caution">
    <text evidence="11">The sequence shown here is derived from an EMBL/GenBank/DDBJ whole genome shotgun (WGS) entry which is preliminary data.</text>
</comment>
<dbReference type="PANTHER" id="PTHR21738">
    <property type="entry name" value="RIBOSOMAL RNA PROCESSING PROTEIN 36 HOMOLOG"/>
    <property type="match status" value="1"/>
</dbReference>
<dbReference type="PANTHER" id="PTHR21738:SF0">
    <property type="entry name" value="RIBOSOMAL RNA PROCESSING PROTEIN 36 HOMOLOG"/>
    <property type="match status" value="1"/>
</dbReference>
<name>A0ABR4NRZ7_9SACH</name>
<keyword evidence="4 9" id="KW-0698">rRNA processing</keyword>